<evidence type="ECO:0000313" key="2">
    <source>
        <dbReference type="EMBL" id="EAA23807.1"/>
    </source>
</evidence>
<feature type="transmembrane region" description="Helical" evidence="1">
    <location>
        <begin position="31"/>
        <end position="52"/>
    </location>
</feature>
<keyword evidence="1" id="KW-0812">Transmembrane</keyword>
<feature type="transmembrane region" description="Helical" evidence="1">
    <location>
        <begin position="88"/>
        <end position="109"/>
    </location>
</feature>
<accession>Q7P567</accession>
<reference evidence="2 3" key="1">
    <citation type="journal article" date="2003" name="Genome Res.">
        <title>Genome analysis of F. nucleatum sub spp vincentii and its comparison with the genome of F. nucleatum ATCC 25586.</title>
        <authorList>
            <person name="Kapatral V."/>
            <person name="Ivanova N."/>
            <person name="Anderson I."/>
            <person name="Reznik G."/>
            <person name="Bhattacharyya A."/>
            <person name="Gardner W.L."/>
            <person name="Mikhailova N."/>
            <person name="Lapidus A."/>
            <person name="Larsen N."/>
            <person name="D'Souza M."/>
            <person name="Walunas T."/>
            <person name="Haselkorn R."/>
            <person name="Overbeek R."/>
            <person name="Kyrpides N."/>
        </authorList>
    </citation>
    <scope>NUCLEOTIDE SEQUENCE [LARGE SCALE GENOMIC DNA]</scope>
    <source>
        <strain evidence="2 3">ATCC 49256</strain>
    </source>
</reference>
<proteinExistence type="predicted"/>
<evidence type="ECO:0000256" key="1">
    <source>
        <dbReference type="SAM" id="Phobius"/>
    </source>
</evidence>
<keyword evidence="1" id="KW-1133">Transmembrane helix</keyword>
<dbReference type="Proteomes" id="UP000006454">
    <property type="component" value="Unassembled WGS sequence"/>
</dbReference>
<name>Q7P567_FUSVC</name>
<feature type="transmembrane region" description="Helical" evidence="1">
    <location>
        <begin position="148"/>
        <end position="167"/>
    </location>
</feature>
<dbReference type="AlphaFoldDB" id="Q7P567"/>
<sequence>MKENIKKWIFIIFRFLFVIILIYKPQNSENIHYAEVVIFISFELFGILVFYIKKSYTKYLKKIIGGYLISCFLLVELFHYFMKIYIEWFITIITIGTIILILILFIYSIIKKNKFYFGYTILELFWFIIFIFLNILSTVPELSTLRLTKIHIFLAYIVVSFLYFPLFKKNEKYKNKESK</sequence>
<dbReference type="EMBL" id="AABF01000082">
    <property type="protein sequence ID" value="EAA23807.1"/>
    <property type="molecule type" value="Genomic_DNA"/>
</dbReference>
<feature type="transmembrane region" description="Helical" evidence="1">
    <location>
        <begin position="64"/>
        <end position="82"/>
    </location>
</feature>
<evidence type="ECO:0000313" key="3">
    <source>
        <dbReference type="Proteomes" id="UP000006454"/>
    </source>
</evidence>
<feature type="transmembrane region" description="Helical" evidence="1">
    <location>
        <begin position="116"/>
        <end position="136"/>
    </location>
</feature>
<gene>
    <name evidence="2" type="ORF">FNV0839</name>
</gene>
<organism evidence="2 3">
    <name type="scientific">Fusobacterium vincentii ATCC 49256</name>
    <dbReference type="NCBI Taxonomy" id="209882"/>
    <lineage>
        <taxon>Bacteria</taxon>
        <taxon>Fusobacteriati</taxon>
        <taxon>Fusobacteriota</taxon>
        <taxon>Fusobacteriia</taxon>
        <taxon>Fusobacteriales</taxon>
        <taxon>Fusobacteriaceae</taxon>
        <taxon>Fusobacterium</taxon>
    </lineage>
</organism>
<keyword evidence="1" id="KW-0472">Membrane</keyword>
<feature type="transmembrane region" description="Helical" evidence="1">
    <location>
        <begin position="7"/>
        <end position="25"/>
    </location>
</feature>
<protein>
    <submittedName>
        <fullName evidence="2">Uncharacterized protein</fullName>
    </submittedName>
</protein>
<comment type="caution">
    <text evidence="2">The sequence shown here is derived from an EMBL/GenBank/DDBJ whole genome shotgun (WGS) entry which is preliminary data.</text>
</comment>